<evidence type="ECO:0000313" key="1">
    <source>
        <dbReference type="EMBL" id="RYM96105.1"/>
    </source>
</evidence>
<protein>
    <submittedName>
        <fullName evidence="1">Uncharacterized protein</fullName>
    </submittedName>
</protein>
<sequence>MAKPPDPVQTTKTLFERPIGKLSDSELGQAMGLLRSMGLDAIADALAYNKSRNVQELINLYNRGNLDDIQQKPEHVPQRRKIVRTTAPAAAMTTANQSAKQEQTPGWEPVTPATGYDVGQILDHEPTFITRQPTRTPYEHIADQCQANPGKPIVLRVINGPDPKRSLALAERTAGNINSRRTRTWRPETGSYTATAGIPKNHPTIAIVTVRYDAAEKGDGHADQ</sequence>
<dbReference type="EMBL" id="RSCO01000013">
    <property type="protein sequence ID" value="RYM96105.1"/>
    <property type="molecule type" value="Genomic_DNA"/>
</dbReference>
<accession>A0A8B3RJN1</accession>
<gene>
    <name evidence="1" type="ORF">PG2011B_0302</name>
</gene>
<dbReference type="RefSeq" id="WP_130077189.1">
    <property type="nucleotide sequence ID" value="NZ_RSCO01000013.1"/>
</dbReference>
<proteinExistence type="predicted"/>
<name>A0A8B3RJN1_BIFAN</name>
<evidence type="ECO:0000313" key="2">
    <source>
        <dbReference type="Proteomes" id="UP000293613"/>
    </source>
</evidence>
<organism evidence="1 2">
    <name type="scientific">Bifidobacterium animalis subsp. lactis</name>
    <name type="common">Bifidobacterium lactis</name>
    <dbReference type="NCBI Taxonomy" id="302911"/>
    <lineage>
        <taxon>Bacteria</taxon>
        <taxon>Bacillati</taxon>
        <taxon>Actinomycetota</taxon>
        <taxon>Actinomycetes</taxon>
        <taxon>Bifidobacteriales</taxon>
        <taxon>Bifidobacteriaceae</taxon>
        <taxon>Bifidobacterium</taxon>
    </lineage>
</organism>
<comment type="caution">
    <text evidence="1">The sequence shown here is derived from an EMBL/GenBank/DDBJ whole genome shotgun (WGS) entry which is preliminary data.</text>
</comment>
<reference evidence="1 2" key="1">
    <citation type="journal article" date="2019" name="Appl. Environ. Microbiol.">
        <title>Dissecting the evolutionary development of the Bifidobacterium animalis species through comparative genomics analyses.</title>
        <authorList>
            <person name="Lugli G.A."/>
            <person name="Mancino W."/>
            <person name="Milani C."/>
            <person name="Duranti S."/>
            <person name="Mancabelli L."/>
            <person name="Napoli S."/>
            <person name="Mangifesta M."/>
            <person name="Viappiani A."/>
            <person name="Anzalone R."/>
            <person name="Longhi G."/>
            <person name="van Sinderen D."/>
            <person name="Ventura M."/>
            <person name="Turroni F."/>
        </authorList>
    </citation>
    <scope>NUCLEOTIDE SEQUENCE [LARGE SCALE GENOMIC DNA]</scope>
    <source>
        <strain evidence="1 2">2011B</strain>
    </source>
</reference>
<dbReference type="Proteomes" id="UP000293613">
    <property type="component" value="Unassembled WGS sequence"/>
</dbReference>
<dbReference type="AlphaFoldDB" id="A0A8B3RJN1"/>